<dbReference type="InterPro" id="IPR013169">
    <property type="entry name" value="mRNA_splic_Cwf18-like"/>
</dbReference>
<keyword evidence="2" id="KW-1185">Reference proteome</keyword>
<gene>
    <name evidence="1" type="ORF">Malapachy_3302</name>
</gene>
<dbReference type="EMBL" id="LGAV01000001">
    <property type="protein sequence ID" value="KOS15995.1"/>
    <property type="molecule type" value="Genomic_DNA"/>
</dbReference>
<dbReference type="Proteomes" id="UP000037751">
    <property type="component" value="Unassembled WGS sequence"/>
</dbReference>
<protein>
    <recommendedName>
        <fullName evidence="3">Cwf18 pre-mrna splicing factor</fullName>
    </recommendedName>
</protein>
<dbReference type="GeneID" id="28729651"/>
<comment type="caution">
    <text evidence="1">The sequence shown here is derived from an EMBL/GenBank/DDBJ whole genome shotgun (WGS) entry which is preliminary data.</text>
</comment>
<dbReference type="VEuPathDB" id="FungiDB:Malapachy_3302"/>
<dbReference type="PANTHER" id="PTHR31551:SF1">
    <property type="entry name" value="COILED-COIL DOMAIN-CONTAINING PROTEIN 12"/>
    <property type="match status" value="1"/>
</dbReference>
<dbReference type="PANTHER" id="PTHR31551">
    <property type="entry name" value="PRE-MRNA-SPLICING FACTOR CWF18"/>
    <property type="match status" value="1"/>
</dbReference>
<dbReference type="GO" id="GO:0071014">
    <property type="term" value="C:post-mRNA release spliceosomal complex"/>
    <property type="evidence" value="ECO:0007669"/>
    <property type="project" value="TreeGrafter"/>
</dbReference>
<sequence length="133" mass="14778">MSMEAAAAVRKARIHALRSLREAEEAGDQAAIAANAFGAVVKQSFRQSEPPASLVSTHKPPETVEKEVDGLQERVIENDRAKQAEDLDLMNIAPRKPNWDLRRDLEQRLQQLDARTKAAIHTLIGTYILSSHT</sequence>
<dbReference type="STRING" id="77020.A0A0N0RSN1"/>
<dbReference type="Pfam" id="PF08315">
    <property type="entry name" value="cwf18"/>
    <property type="match status" value="1"/>
</dbReference>
<accession>A0A0N0RSN1</accession>
<reference evidence="1 2" key="1">
    <citation type="submission" date="2015-07" db="EMBL/GenBank/DDBJ databases">
        <title>Draft Genome Sequence of Malassezia furfur CBS1878 and Malassezia pachydermatis CBS1879.</title>
        <authorList>
            <person name="Triana S."/>
            <person name="Ohm R."/>
            <person name="Gonzalez A."/>
            <person name="DeCock H."/>
            <person name="Restrepo S."/>
            <person name="Celis A."/>
        </authorList>
    </citation>
    <scope>NUCLEOTIDE SEQUENCE [LARGE SCALE GENOMIC DNA]</scope>
    <source>
        <strain evidence="1 2">CBS 1879</strain>
    </source>
</reference>
<organism evidence="1 2">
    <name type="scientific">Malassezia pachydermatis</name>
    <dbReference type="NCBI Taxonomy" id="77020"/>
    <lineage>
        <taxon>Eukaryota</taxon>
        <taxon>Fungi</taxon>
        <taxon>Dikarya</taxon>
        <taxon>Basidiomycota</taxon>
        <taxon>Ustilaginomycotina</taxon>
        <taxon>Malasseziomycetes</taxon>
        <taxon>Malasseziales</taxon>
        <taxon>Malasseziaceae</taxon>
        <taxon>Malassezia</taxon>
    </lineage>
</organism>
<dbReference type="AlphaFoldDB" id="A0A0N0RSN1"/>
<dbReference type="OrthoDB" id="10261348at2759"/>
<dbReference type="GO" id="GO:0005684">
    <property type="term" value="C:U2-type spliceosomal complex"/>
    <property type="evidence" value="ECO:0007669"/>
    <property type="project" value="TreeGrafter"/>
</dbReference>
<proteinExistence type="predicted"/>
<evidence type="ECO:0008006" key="3">
    <source>
        <dbReference type="Google" id="ProtNLM"/>
    </source>
</evidence>
<evidence type="ECO:0000313" key="2">
    <source>
        <dbReference type="Proteomes" id="UP000037751"/>
    </source>
</evidence>
<evidence type="ECO:0000313" key="1">
    <source>
        <dbReference type="EMBL" id="KOS15995.1"/>
    </source>
</evidence>
<name>A0A0N0RSN1_9BASI</name>
<dbReference type="RefSeq" id="XP_017993627.1">
    <property type="nucleotide sequence ID" value="XM_018137775.1"/>
</dbReference>